<dbReference type="EMBL" id="VJMJ01000232">
    <property type="protein sequence ID" value="KAF0725806.1"/>
    <property type="molecule type" value="Genomic_DNA"/>
</dbReference>
<reference evidence="2 3" key="1">
    <citation type="submission" date="2019-07" db="EMBL/GenBank/DDBJ databases">
        <title>Genomics analysis of Aphanomyces spp. identifies a new class of oomycete effector associated with host adaptation.</title>
        <authorList>
            <person name="Gaulin E."/>
        </authorList>
    </citation>
    <scope>NUCLEOTIDE SEQUENCE [LARGE SCALE GENOMIC DNA]</scope>
    <source>
        <strain evidence="2 3">ATCC 201684</strain>
    </source>
</reference>
<accession>A0A6G0WE62</accession>
<keyword evidence="3" id="KW-1185">Reference proteome</keyword>
<proteinExistence type="predicted"/>
<gene>
    <name evidence="2" type="ORF">Ae201684_015771</name>
</gene>
<feature type="region of interest" description="Disordered" evidence="1">
    <location>
        <begin position="70"/>
        <end position="103"/>
    </location>
</feature>
<evidence type="ECO:0000256" key="1">
    <source>
        <dbReference type="SAM" id="MobiDB-lite"/>
    </source>
</evidence>
<evidence type="ECO:0000313" key="2">
    <source>
        <dbReference type="EMBL" id="KAF0725806.1"/>
    </source>
</evidence>
<evidence type="ECO:0000313" key="3">
    <source>
        <dbReference type="Proteomes" id="UP000481153"/>
    </source>
</evidence>
<dbReference type="Proteomes" id="UP000481153">
    <property type="component" value="Unassembled WGS sequence"/>
</dbReference>
<comment type="caution">
    <text evidence="2">The sequence shown here is derived from an EMBL/GenBank/DDBJ whole genome shotgun (WGS) entry which is preliminary data.</text>
</comment>
<dbReference type="AlphaFoldDB" id="A0A6G0WE62"/>
<dbReference type="VEuPathDB" id="FungiDB:AeMF1_001874"/>
<name>A0A6G0WE62_9STRA</name>
<sequence>MSDVCHFNGCTEQVRDGSRKCAYHRKKGICSFTNCRSQVYARGLCVRHGARKPCQISDCTGYARQGGFCRQHAGRRPKRSSDDRVSHAGSKSHQTRSPHGVERNENVAYGSNTAPSNVVHQIYLPLQELKQPDEFVDSGFSMYDITLVLSESHGLPVHYSLAQICSKPLPSIKLSPEMKPYFIPHEQPKSSGLN</sequence>
<organism evidence="2 3">
    <name type="scientific">Aphanomyces euteiches</name>
    <dbReference type="NCBI Taxonomy" id="100861"/>
    <lineage>
        <taxon>Eukaryota</taxon>
        <taxon>Sar</taxon>
        <taxon>Stramenopiles</taxon>
        <taxon>Oomycota</taxon>
        <taxon>Saprolegniomycetes</taxon>
        <taxon>Saprolegniales</taxon>
        <taxon>Verrucalvaceae</taxon>
        <taxon>Aphanomyces</taxon>
    </lineage>
</organism>
<protein>
    <submittedName>
        <fullName evidence="2">Uncharacterized protein</fullName>
    </submittedName>
</protein>